<reference evidence="2" key="1">
    <citation type="journal article" date="2019" name="Int. J. Syst. Evol. Microbiol.">
        <title>The Global Catalogue of Microorganisms (GCM) 10K type strain sequencing project: providing services to taxonomists for standard genome sequencing and annotation.</title>
        <authorList>
            <consortium name="The Broad Institute Genomics Platform"/>
            <consortium name="The Broad Institute Genome Sequencing Center for Infectious Disease"/>
            <person name="Wu L."/>
            <person name="Ma J."/>
        </authorList>
    </citation>
    <scope>NUCLEOTIDE SEQUENCE [LARGE SCALE GENOMIC DNA]</scope>
    <source>
        <strain evidence="2">JCM 13006</strain>
    </source>
</reference>
<keyword evidence="2" id="KW-1185">Reference proteome</keyword>
<dbReference type="EMBL" id="BAABIS010000001">
    <property type="protein sequence ID" value="GAA4855180.1"/>
    <property type="molecule type" value="Genomic_DNA"/>
</dbReference>
<evidence type="ECO:0000313" key="1">
    <source>
        <dbReference type="EMBL" id="GAA4855180.1"/>
    </source>
</evidence>
<sequence>MATAPELFTEGMRDHFAPALRAMGFTGWRYSFSVPDPARWAVLSVQVLPAPDDRSVRYTLNLSVTPKAVWGGRAARPDANAAHGLESWRAPIGEVLPVGGELWWEISPGPRWLVAVEDSIAAVRHYGLPELLRRLAAVPHTYLSPGELDGVNAALAQAAVARIQRAELADGVLLLHGAWSRADRIARQVLESAARGFLSAGDDRFARVRALDTLGRDLWTFGEEDEYGLTP</sequence>
<organism evidence="1 2">
    <name type="scientific">Kitasatospora terrestris</name>
    <dbReference type="NCBI Taxonomy" id="258051"/>
    <lineage>
        <taxon>Bacteria</taxon>
        <taxon>Bacillati</taxon>
        <taxon>Actinomycetota</taxon>
        <taxon>Actinomycetes</taxon>
        <taxon>Kitasatosporales</taxon>
        <taxon>Streptomycetaceae</taxon>
        <taxon>Kitasatospora</taxon>
    </lineage>
</organism>
<name>A0ABP9DR85_9ACTN</name>
<protein>
    <recommendedName>
        <fullName evidence="3">DUF4304 domain-containing protein</fullName>
    </recommendedName>
</protein>
<dbReference type="RefSeq" id="WP_345697842.1">
    <property type="nucleotide sequence ID" value="NZ_BAABIS010000001.1"/>
</dbReference>
<dbReference type="Proteomes" id="UP001501752">
    <property type="component" value="Unassembled WGS sequence"/>
</dbReference>
<proteinExistence type="predicted"/>
<evidence type="ECO:0008006" key="3">
    <source>
        <dbReference type="Google" id="ProtNLM"/>
    </source>
</evidence>
<gene>
    <name evidence="1" type="ORF">GCM10023235_35830</name>
</gene>
<evidence type="ECO:0000313" key="2">
    <source>
        <dbReference type="Proteomes" id="UP001501752"/>
    </source>
</evidence>
<comment type="caution">
    <text evidence="1">The sequence shown here is derived from an EMBL/GenBank/DDBJ whole genome shotgun (WGS) entry which is preliminary data.</text>
</comment>
<accession>A0ABP9DR85</accession>